<comment type="similarity">
    <text evidence="2">Belongs to the POMP/UMP1 family.</text>
</comment>
<dbReference type="RefSeq" id="XP_044550990.1">
    <property type="nucleotide sequence ID" value="XM_044691407.1"/>
</dbReference>
<organism evidence="3 4">
    <name type="scientific">Naegleria lovaniensis</name>
    <name type="common">Amoeba</name>
    <dbReference type="NCBI Taxonomy" id="51637"/>
    <lineage>
        <taxon>Eukaryota</taxon>
        <taxon>Discoba</taxon>
        <taxon>Heterolobosea</taxon>
        <taxon>Tetramitia</taxon>
        <taxon>Eutetramitia</taxon>
        <taxon>Vahlkampfiidae</taxon>
        <taxon>Naegleria</taxon>
    </lineage>
</organism>
<evidence type="ECO:0008006" key="5">
    <source>
        <dbReference type="Google" id="ProtNLM"/>
    </source>
</evidence>
<protein>
    <recommendedName>
        <fullName evidence="5">Proteasome maturation factor UMP1</fullName>
    </recommendedName>
</protein>
<dbReference type="GeneID" id="68094489"/>
<dbReference type="GO" id="GO:0043248">
    <property type="term" value="P:proteasome assembly"/>
    <property type="evidence" value="ECO:0007669"/>
    <property type="project" value="InterPro"/>
</dbReference>
<evidence type="ECO:0000313" key="4">
    <source>
        <dbReference type="Proteomes" id="UP000816034"/>
    </source>
</evidence>
<comment type="caution">
    <text evidence="3">The sequence shown here is derived from an EMBL/GenBank/DDBJ whole genome shotgun (WGS) entry which is preliminary data.</text>
</comment>
<dbReference type="PANTHER" id="PTHR12828">
    <property type="entry name" value="PROTEASOME MATURATION PROTEIN UMP1"/>
    <property type="match status" value="1"/>
</dbReference>
<accession>A0AA88GWA8</accession>
<sequence length="129" mass="14668">MNQIPLDPPSQNVSTGAKRLAQPVVHPVETVLRKFEKDELKRQYFVMARNFGSHMPMHMEMQKKIFGASLRLPSLESNKVGLSVLMGDDENIEFEDYLNDPNMTETLPTEDVHASCEKALGINVNFHRV</sequence>
<keyword evidence="1" id="KW-0143">Chaperone</keyword>
<gene>
    <name evidence="3" type="ORF">C9374_002033</name>
</gene>
<evidence type="ECO:0000256" key="1">
    <source>
        <dbReference type="ARBA" id="ARBA00023186"/>
    </source>
</evidence>
<evidence type="ECO:0000256" key="2">
    <source>
        <dbReference type="ARBA" id="ARBA00043974"/>
    </source>
</evidence>
<dbReference type="GO" id="GO:0005634">
    <property type="term" value="C:nucleus"/>
    <property type="evidence" value="ECO:0007669"/>
    <property type="project" value="TreeGrafter"/>
</dbReference>
<dbReference type="GO" id="GO:0005737">
    <property type="term" value="C:cytoplasm"/>
    <property type="evidence" value="ECO:0007669"/>
    <property type="project" value="TreeGrafter"/>
</dbReference>
<dbReference type="AlphaFoldDB" id="A0AA88GWA8"/>
<dbReference type="Proteomes" id="UP000816034">
    <property type="component" value="Unassembled WGS sequence"/>
</dbReference>
<name>A0AA88GWA8_NAELO</name>
<reference evidence="3 4" key="1">
    <citation type="journal article" date="2018" name="BMC Genomics">
        <title>The genome of Naegleria lovaniensis, the basis for a comparative approach to unravel pathogenicity factors of the human pathogenic amoeba N. fowleri.</title>
        <authorList>
            <person name="Liechti N."/>
            <person name="Schurch N."/>
            <person name="Bruggmann R."/>
            <person name="Wittwer M."/>
        </authorList>
    </citation>
    <scope>NUCLEOTIDE SEQUENCE [LARGE SCALE GENOMIC DNA]</scope>
    <source>
        <strain evidence="3 4">ATCC 30569</strain>
    </source>
</reference>
<evidence type="ECO:0000313" key="3">
    <source>
        <dbReference type="EMBL" id="KAG2386998.1"/>
    </source>
</evidence>
<dbReference type="InterPro" id="IPR008012">
    <property type="entry name" value="Ump1"/>
</dbReference>
<proteinExistence type="inferred from homology"/>
<dbReference type="Pfam" id="PF05348">
    <property type="entry name" value="UMP1"/>
    <property type="match status" value="1"/>
</dbReference>
<dbReference type="PANTHER" id="PTHR12828:SF3">
    <property type="entry name" value="PROTEASOME MATURATION PROTEIN"/>
    <property type="match status" value="1"/>
</dbReference>
<dbReference type="EMBL" id="PYSW02000014">
    <property type="protein sequence ID" value="KAG2386998.1"/>
    <property type="molecule type" value="Genomic_DNA"/>
</dbReference>
<keyword evidence="4" id="KW-1185">Reference proteome</keyword>